<accession>A0AAD3QXS3</accession>
<dbReference type="EMBL" id="BRZM01000004">
    <property type="protein sequence ID" value="GLD47536.1"/>
    <property type="molecule type" value="Genomic_DNA"/>
</dbReference>
<dbReference type="AlphaFoldDB" id="A0AAD3QXS3"/>
<protein>
    <submittedName>
        <fullName evidence="2">A-kinase anchor protein 6</fullName>
    </submittedName>
</protein>
<evidence type="ECO:0000313" key="3">
    <source>
        <dbReference type="Proteomes" id="UP001279410"/>
    </source>
</evidence>
<proteinExistence type="predicted"/>
<comment type="caution">
    <text evidence="2">The sequence shown here is derived from an EMBL/GenBank/DDBJ whole genome shotgun (WGS) entry which is preliminary data.</text>
</comment>
<evidence type="ECO:0000313" key="2">
    <source>
        <dbReference type="EMBL" id="GLD47536.1"/>
    </source>
</evidence>
<gene>
    <name evidence="2" type="ORF">AKAME5_000168300</name>
</gene>
<feature type="region of interest" description="Disordered" evidence="1">
    <location>
        <begin position="82"/>
        <end position="101"/>
    </location>
</feature>
<organism evidence="2 3">
    <name type="scientific">Lates japonicus</name>
    <name type="common">Japanese lates</name>
    <dbReference type="NCBI Taxonomy" id="270547"/>
    <lineage>
        <taxon>Eukaryota</taxon>
        <taxon>Metazoa</taxon>
        <taxon>Chordata</taxon>
        <taxon>Craniata</taxon>
        <taxon>Vertebrata</taxon>
        <taxon>Euteleostomi</taxon>
        <taxon>Actinopterygii</taxon>
        <taxon>Neopterygii</taxon>
        <taxon>Teleostei</taxon>
        <taxon>Neoteleostei</taxon>
        <taxon>Acanthomorphata</taxon>
        <taxon>Carangaria</taxon>
        <taxon>Carangaria incertae sedis</taxon>
        <taxon>Centropomidae</taxon>
        <taxon>Lates</taxon>
    </lineage>
</organism>
<sequence>MLRVAYRLFLDPTMAANANSGSYRKRGHRAAEGGQGMDDRWRESEHGGGFCVLYSQCTDRAGRQRPLSSSTLTLTEEELVRGERMKEERLRRAPPLVRAMR</sequence>
<dbReference type="Proteomes" id="UP001279410">
    <property type="component" value="Unassembled WGS sequence"/>
</dbReference>
<feature type="region of interest" description="Disordered" evidence="1">
    <location>
        <begin position="17"/>
        <end position="41"/>
    </location>
</feature>
<evidence type="ECO:0000256" key="1">
    <source>
        <dbReference type="SAM" id="MobiDB-lite"/>
    </source>
</evidence>
<reference evidence="2" key="1">
    <citation type="submission" date="2022-08" db="EMBL/GenBank/DDBJ databases">
        <title>Genome sequencing of akame (Lates japonicus).</title>
        <authorList>
            <person name="Hashiguchi Y."/>
            <person name="Takahashi H."/>
        </authorList>
    </citation>
    <scope>NUCLEOTIDE SEQUENCE</scope>
    <source>
        <strain evidence="2">Kochi</strain>
    </source>
</reference>
<keyword evidence="3" id="KW-1185">Reference proteome</keyword>
<feature type="compositionally biased region" description="Basic and acidic residues" evidence="1">
    <location>
        <begin position="82"/>
        <end position="91"/>
    </location>
</feature>
<name>A0AAD3QXS3_LATJO</name>